<dbReference type="InParanoid" id="A0A2K3E251"/>
<dbReference type="RefSeq" id="XP_042927305.1">
    <property type="nucleotide sequence ID" value="XM_043059671.1"/>
</dbReference>
<reference evidence="2 3" key="1">
    <citation type="journal article" date="2007" name="Science">
        <title>The Chlamydomonas genome reveals the evolution of key animal and plant functions.</title>
        <authorList>
            <person name="Merchant S.S."/>
            <person name="Prochnik S.E."/>
            <person name="Vallon O."/>
            <person name="Harris E.H."/>
            <person name="Karpowicz S.J."/>
            <person name="Witman G.B."/>
            <person name="Terry A."/>
            <person name="Salamov A."/>
            <person name="Fritz-Laylin L.K."/>
            <person name="Marechal-Drouard L."/>
            <person name="Marshall W.F."/>
            <person name="Qu L.H."/>
            <person name="Nelson D.R."/>
            <person name="Sanderfoot A.A."/>
            <person name="Spalding M.H."/>
            <person name="Kapitonov V.V."/>
            <person name="Ren Q."/>
            <person name="Ferris P."/>
            <person name="Lindquist E."/>
            <person name="Shapiro H."/>
            <person name="Lucas S.M."/>
            <person name="Grimwood J."/>
            <person name="Schmutz J."/>
            <person name="Cardol P."/>
            <person name="Cerutti H."/>
            <person name="Chanfreau G."/>
            <person name="Chen C.L."/>
            <person name="Cognat V."/>
            <person name="Croft M.T."/>
            <person name="Dent R."/>
            <person name="Dutcher S."/>
            <person name="Fernandez E."/>
            <person name="Fukuzawa H."/>
            <person name="Gonzalez-Ballester D."/>
            <person name="Gonzalez-Halphen D."/>
            <person name="Hallmann A."/>
            <person name="Hanikenne M."/>
            <person name="Hippler M."/>
            <person name="Inwood W."/>
            <person name="Jabbari K."/>
            <person name="Kalanon M."/>
            <person name="Kuras R."/>
            <person name="Lefebvre P.A."/>
            <person name="Lemaire S.D."/>
            <person name="Lobanov A.V."/>
            <person name="Lohr M."/>
            <person name="Manuell A."/>
            <person name="Meier I."/>
            <person name="Mets L."/>
            <person name="Mittag M."/>
            <person name="Mittelmeier T."/>
            <person name="Moroney J.V."/>
            <person name="Moseley J."/>
            <person name="Napoli C."/>
            <person name="Nedelcu A.M."/>
            <person name="Niyogi K."/>
            <person name="Novoselov S.V."/>
            <person name="Paulsen I.T."/>
            <person name="Pazour G."/>
            <person name="Purton S."/>
            <person name="Ral J.P."/>
            <person name="Riano-Pachon D.M."/>
            <person name="Riekhof W."/>
            <person name="Rymarquis L."/>
            <person name="Schroda M."/>
            <person name="Stern D."/>
            <person name="Umen J."/>
            <person name="Willows R."/>
            <person name="Wilson N."/>
            <person name="Zimmer S.L."/>
            <person name="Allmer J."/>
            <person name="Balk J."/>
            <person name="Bisova K."/>
            <person name="Chen C.J."/>
            <person name="Elias M."/>
            <person name="Gendler K."/>
            <person name="Hauser C."/>
            <person name="Lamb M.R."/>
            <person name="Ledford H."/>
            <person name="Long J.C."/>
            <person name="Minagawa J."/>
            <person name="Page M.D."/>
            <person name="Pan J."/>
            <person name="Pootakham W."/>
            <person name="Roje S."/>
            <person name="Rose A."/>
            <person name="Stahlberg E."/>
            <person name="Terauchi A.M."/>
            <person name="Yang P."/>
            <person name="Ball S."/>
            <person name="Bowler C."/>
            <person name="Dieckmann C.L."/>
            <person name="Gladyshev V.N."/>
            <person name="Green P."/>
            <person name="Jorgensen R."/>
            <person name="Mayfield S."/>
            <person name="Mueller-Roeber B."/>
            <person name="Rajamani S."/>
            <person name="Sayre R.T."/>
            <person name="Brokstein P."/>
            <person name="Dubchak I."/>
            <person name="Goodstein D."/>
            <person name="Hornick L."/>
            <person name="Huang Y.W."/>
            <person name="Jhaveri J."/>
            <person name="Luo Y."/>
            <person name="Martinez D."/>
            <person name="Ngau W.C."/>
            <person name="Otillar B."/>
            <person name="Poliakov A."/>
            <person name="Porter A."/>
            <person name="Szajkowski L."/>
            <person name="Werner G."/>
            <person name="Zhou K."/>
            <person name="Grigoriev I.V."/>
            <person name="Rokhsar D.S."/>
            <person name="Grossman A.R."/>
        </authorList>
    </citation>
    <scope>NUCLEOTIDE SEQUENCE [LARGE SCALE GENOMIC DNA]</scope>
    <source>
        <strain evidence="3">CC-503</strain>
    </source>
</reference>
<dbReference type="ExpressionAtlas" id="A0A2K3E251">
    <property type="expression patterns" value="baseline and differential"/>
</dbReference>
<dbReference type="STRING" id="3055.A0A2K3E251"/>
<dbReference type="AlphaFoldDB" id="A0A2K3E251"/>
<accession>A0A2K3E251</accession>
<organism evidence="2 3">
    <name type="scientific">Chlamydomonas reinhardtii</name>
    <name type="common">Chlamydomonas smithii</name>
    <dbReference type="NCBI Taxonomy" id="3055"/>
    <lineage>
        <taxon>Eukaryota</taxon>
        <taxon>Viridiplantae</taxon>
        <taxon>Chlorophyta</taxon>
        <taxon>core chlorophytes</taxon>
        <taxon>Chlorophyceae</taxon>
        <taxon>CS clade</taxon>
        <taxon>Chlamydomonadales</taxon>
        <taxon>Chlamydomonadaceae</taxon>
        <taxon>Chlamydomonas</taxon>
    </lineage>
</organism>
<dbReference type="PaxDb" id="3055-EDP07729"/>
<proteinExistence type="predicted"/>
<evidence type="ECO:0000313" key="2">
    <source>
        <dbReference type="EMBL" id="PNW86854.1"/>
    </source>
</evidence>
<protein>
    <submittedName>
        <fullName evidence="2">Uncharacterized protein</fullName>
    </submittedName>
</protein>
<gene>
    <name evidence="2" type="ORF">CHLRE_02g098500v5</name>
</gene>
<dbReference type="InterPro" id="IPR006461">
    <property type="entry name" value="PLAC_motif_containing"/>
</dbReference>
<dbReference type="Proteomes" id="UP000006906">
    <property type="component" value="Chromosome 2"/>
</dbReference>
<dbReference type="EMBL" id="CM008963">
    <property type="protein sequence ID" value="PNW86854.1"/>
    <property type="molecule type" value="Genomic_DNA"/>
</dbReference>
<dbReference type="OrthoDB" id="537765at2759"/>
<dbReference type="NCBIfam" id="TIGR01571">
    <property type="entry name" value="A_thal_Cys_rich"/>
    <property type="match status" value="1"/>
</dbReference>
<feature type="region of interest" description="Disordered" evidence="1">
    <location>
        <begin position="190"/>
        <end position="222"/>
    </location>
</feature>
<sequence length="434" mass="43367">MPTPAVMTPTGARSGSVPARDEGALRQQLLAAYHAYHNRSSGAGAYCAHAPEPYAAMASRGDWSTELWDVCSQPGGMNMCCLSLWCPCIQYGMLLEQLPPGSVTCAGSLAGGCALFGALWLLGDMLGAALLTKIFVLPCSALVHTQTRGYIRRKYGIQSHPLHDFFITWCCGPCALCQEAREVVIRQAAEREDVSSRTPVQRMSRPGSVHGQNGHAAHPLPASAAPAPAAVGLGSSSASAAAAAAALAAMSPGGAPGGTVRGGMAFAPSSNGALADGTAGAAAEGGGGGATAFAVYSNPLLSDPLLGAAPAHLLNQESHEQPLLRTPEPSEGTAAAAAAAALPATAAKQPCSPPAQPTAPAADARSGILVSGAATILASGVTNSISNLTPRHSGGGVRMLLAADASNAAAAGAGTGVVVRAYSSPVRKAVARQS</sequence>
<name>A0A2K3E251_CHLRE</name>
<evidence type="ECO:0000313" key="3">
    <source>
        <dbReference type="Proteomes" id="UP000006906"/>
    </source>
</evidence>
<keyword evidence="3" id="KW-1185">Reference proteome</keyword>
<feature type="region of interest" description="Disordered" evidence="1">
    <location>
        <begin position="319"/>
        <end position="339"/>
    </location>
</feature>
<dbReference type="KEGG" id="cre:CHLRE_02g098500v5"/>
<dbReference type="Pfam" id="PF04749">
    <property type="entry name" value="PLAC8"/>
    <property type="match status" value="1"/>
</dbReference>
<dbReference type="GeneID" id="5725383"/>
<dbReference type="Gramene" id="PNW86854">
    <property type="protein sequence ID" value="PNW86854"/>
    <property type="gene ID" value="CHLRE_02g098500v5"/>
</dbReference>
<evidence type="ECO:0000256" key="1">
    <source>
        <dbReference type="SAM" id="MobiDB-lite"/>
    </source>
</evidence>
<dbReference type="PANTHER" id="PTHR15907">
    <property type="entry name" value="DUF614 FAMILY PROTEIN-RELATED"/>
    <property type="match status" value="1"/>
</dbReference>